<sequence length="371" mass="41027">MKRGLRYRLSLVMIGVVCGTLLIAGISAMAEIHYHFGMYQEQFETGQQQPGLNKHLEQALLQSIGWTMLGAVILAVAISLYMAKRLSSPLSEMKRAAERMTLGMLDARTAVDGTDEIAELGRTLNHLAAQLQRQEQLRVTMTQDIAHELRTPLAILKSHLQALHERIWEPTPERIRACYEESERLASLVADLEQLTLMDSPQFRLHREPEPLTPILHQSVELVTAAFLQKGVALEYEPLDSDMRLLIDRDRFIQIIVNLLSNALKFTPAGGTVYLSSTVQNGDIVIAVRDTGPGVPEDALPYVFERFYRADKSRSRNFTDGGGGGIGLTIVKKLVEAHEGTVTAESGPGTTVCIRLPLKIMVDAPSGNLHG</sequence>
<accession>A0A329MGH3</accession>
<protein>
    <recommendedName>
        <fullName evidence="3">histidine kinase</fullName>
        <ecNumber evidence="3">2.7.13.3</ecNumber>
    </recommendedName>
</protein>
<dbReference type="OrthoDB" id="9813151at2"/>
<proteinExistence type="predicted"/>
<reference evidence="17 18" key="1">
    <citation type="journal article" date="2009" name="Int. J. Syst. Evol. Microbiol.">
        <title>Paenibacillus contaminans sp. nov., isolated from a contaminated laboratory plate.</title>
        <authorList>
            <person name="Chou J.H."/>
            <person name="Lee J.H."/>
            <person name="Lin M.C."/>
            <person name="Chang P.S."/>
            <person name="Arun A.B."/>
            <person name="Young C.C."/>
            <person name="Chen W.M."/>
        </authorList>
    </citation>
    <scope>NUCLEOTIDE SEQUENCE [LARGE SCALE GENOMIC DNA]</scope>
    <source>
        <strain evidence="17 18">CKOBP-6</strain>
    </source>
</reference>
<dbReference type="SUPFAM" id="SSF55874">
    <property type="entry name" value="ATPase domain of HSP90 chaperone/DNA topoisomerase II/histidine kinase"/>
    <property type="match status" value="1"/>
</dbReference>
<dbReference type="PROSITE" id="PS50885">
    <property type="entry name" value="HAMP"/>
    <property type="match status" value="1"/>
</dbReference>
<dbReference type="SUPFAM" id="SSF158472">
    <property type="entry name" value="HAMP domain-like"/>
    <property type="match status" value="1"/>
</dbReference>
<dbReference type="CDD" id="cd06225">
    <property type="entry name" value="HAMP"/>
    <property type="match status" value="1"/>
</dbReference>
<comment type="catalytic activity">
    <reaction evidence="1">
        <text>ATP + protein L-histidine = ADP + protein N-phospho-L-histidine.</text>
        <dbReference type="EC" id="2.7.13.3"/>
    </reaction>
</comment>
<feature type="domain" description="Histidine kinase" evidence="15">
    <location>
        <begin position="144"/>
        <end position="360"/>
    </location>
</feature>
<evidence type="ECO:0000313" key="17">
    <source>
        <dbReference type="EMBL" id="RAV18772.1"/>
    </source>
</evidence>
<feature type="transmembrane region" description="Helical" evidence="14">
    <location>
        <begin position="64"/>
        <end position="83"/>
    </location>
</feature>
<keyword evidence="12" id="KW-0902">Two-component regulatory system</keyword>
<dbReference type="Pfam" id="PF00512">
    <property type="entry name" value="HisKA"/>
    <property type="match status" value="1"/>
</dbReference>
<dbReference type="PANTHER" id="PTHR45528:SF1">
    <property type="entry name" value="SENSOR HISTIDINE KINASE CPXA"/>
    <property type="match status" value="1"/>
</dbReference>
<keyword evidence="9 17" id="KW-0418">Kinase</keyword>
<dbReference type="SMART" id="SM00387">
    <property type="entry name" value="HATPase_c"/>
    <property type="match status" value="1"/>
</dbReference>
<organism evidence="17 18">
    <name type="scientific">Paenibacillus contaminans</name>
    <dbReference type="NCBI Taxonomy" id="450362"/>
    <lineage>
        <taxon>Bacteria</taxon>
        <taxon>Bacillati</taxon>
        <taxon>Bacillota</taxon>
        <taxon>Bacilli</taxon>
        <taxon>Bacillales</taxon>
        <taxon>Paenibacillaceae</taxon>
        <taxon>Paenibacillus</taxon>
    </lineage>
</organism>
<dbReference type="Gene3D" id="1.10.287.130">
    <property type="match status" value="1"/>
</dbReference>
<dbReference type="PANTHER" id="PTHR45528">
    <property type="entry name" value="SENSOR HISTIDINE KINASE CPXA"/>
    <property type="match status" value="1"/>
</dbReference>
<dbReference type="Gene3D" id="3.30.565.10">
    <property type="entry name" value="Histidine kinase-like ATPase, C-terminal domain"/>
    <property type="match status" value="1"/>
</dbReference>
<keyword evidence="4" id="KW-1003">Cell membrane</keyword>
<dbReference type="InterPro" id="IPR003660">
    <property type="entry name" value="HAMP_dom"/>
</dbReference>
<evidence type="ECO:0000256" key="5">
    <source>
        <dbReference type="ARBA" id="ARBA00022553"/>
    </source>
</evidence>
<dbReference type="SMART" id="SM00304">
    <property type="entry name" value="HAMP"/>
    <property type="match status" value="1"/>
</dbReference>
<evidence type="ECO:0000256" key="3">
    <source>
        <dbReference type="ARBA" id="ARBA00012438"/>
    </source>
</evidence>
<evidence type="ECO:0000256" key="4">
    <source>
        <dbReference type="ARBA" id="ARBA00022475"/>
    </source>
</evidence>
<evidence type="ECO:0000256" key="10">
    <source>
        <dbReference type="ARBA" id="ARBA00022840"/>
    </source>
</evidence>
<comment type="subcellular location">
    <subcellularLocation>
        <location evidence="2">Cell membrane</location>
        <topology evidence="2">Multi-pass membrane protein</topology>
    </subcellularLocation>
</comment>
<evidence type="ECO:0000259" key="15">
    <source>
        <dbReference type="PROSITE" id="PS50109"/>
    </source>
</evidence>
<keyword evidence="18" id="KW-1185">Reference proteome</keyword>
<dbReference type="PROSITE" id="PS50109">
    <property type="entry name" value="HIS_KIN"/>
    <property type="match status" value="1"/>
</dbReference>
<dbReference type="AlphaFoldDB" id="A0A329MGH3"/>
<evidence type="ECO:0000256" key="6">
    <source>
        <dbReference type="ARBA" id="ARBA00022679"/>
    </source>
</evidence>
<evidence type="ECO:0000256" key="9">
    <source>
        <dbReference type="ARBA" id="ARBA00022777"/>
    </source>
</evidence>
<dbReference type="Proteomes" id="UP000250369">
    <property type="component" value="Unassembled WGS sequence"/>
</dbReference>
<comment type="caution">
    <text evidence="17">The sequence shown here is derived from an EMBL/GenBank/DDBJ whole genome shotgun (WGS) entry which is preliminary data.</text>
</comment>
<keyword evidence="8" id="KW-0547">Nucleotide-binding</keyword>
<dbReference type="PRINTS" id="PR00344">
    <property type="entry name" value="BCTRLSENSOR"/>
</dbReference>
<dbReference type="FunFam" id="3.30.565.10:FF:000006">
    <property type="entry name" value="Sensor histidine kinase WalK"/>
    <property type="match status" value="1"/>
</dbReference>
<dbReference type="SMART" id="SM00388">
    <property type="entry name" value="HisKA"/>
    <property type="match status" value="1"/>
</dbReference>
<keyword evidence="6" id="KW-0808">Transferase</keyword>
<dbReference type="EMBL" id="QMFB01000015">
    <property type="protein sequence ID" value="RAV18772.1"/>
    <property type="molecule type" value="Genomic_DNA"/>
</dbReference>
<evidence type="ECO:0000256" key="1">
    <source>
        <dbReference type="ARBA" id="ARBA00000085"/>
    </source>
</evidence>
<dbReference type="GO" id="GO:0000155">
    <property type="term" value="F:phosphorelay sensor kinase activity"/>
    <property type="evidence" value="ECO:0007669"/>
    <property type="project" value="InterPro"/>
</dbReference>
<dbReference type="CDD" id="cd00075">
    <property type="entry name" value="HATPase"/>
    <property type="match status" value="1"/>
</dbReference>
<dbReference type="Pfam" id="PF02518">
    <property type="entry name" value="HATPase_c"/>
    <property type="match status" value="1"/>
</dbReference>
<evidence type="ECO:0000256" key="11">
    <source>
        <dbReference type="ARBA" id="ARBA00022989"/>
    </source>
</evidence>
<feature type="domain" description="HAMP" evidence="16">
    <location>
        <begin position="84"/>
        <end position="136"/>
    </location>
</feature>
<name>A0A329MGH3_9BACL</name>
<keyword evidence="13 14" id="KW-0472">Membrane</keyword>
<feature type="transmembrane region" description="Helical" evidence="14">
    <location>
        <begin position="7"/>
        <end position="30"/>
    </location>
</feature>
<dbReference type="EC" id="2.7.13.3" evidence="3"/>
<dbReference type="InterPro" id="IPR005467">
    <property type="entry name" value="His_kinase_dom"/>
</dbReference>
<evidence type="ECO:0000256" key="12">
    <source>
        <dbReference type="ARBA" id="ARBA00023012"/>
    </source>
</evidence>
<keyword evidence="11 14" id="KW-1133">Transmembrane helix</keyword>
<evidence type="ECO:0000313" key="18">
    <source>
        <dbReference type="Proteomes" id="UP000250369"/>
    </source>
</evidence>
<dbReference type="InterPro" id="IPR036097">
    <property type="entry name" value="HisK_dim/P_sf"/>
</dbReference>
<dbReference type="Gene3D" id="6.10.340.10">
    <property type="match status" value="1"/>
</dbReference>
<evidence type="ECO:0000259" key="16">
    <source>
        <dbReference type="PROSITE" id="PS50885"/>
    </source>
</evidence>
<evidence type="ECO:0000256" key="13">
    <source>
        <dbReference type="ARBA" id="ARBA00023136"/>
    </source>
</evidence>
<dbReference type="Pfam" id="PF00672">
    <property type="entry name" value="HAMP"/>
    <property type="match status" value="1"/>
</dbReference>
<keyword evidence="7 14" id="KW-0812">Transmembrane</keyword>
<dbReference type="GO" id="GO:0005524">
    <property type="term" value="F:ATP binding"/>
    <property type="evidence" value="ECO:0007669"/>
    <property type="project" value="UniProtKB-KW"/>
</dbReference>
<dbReference type="InterPro" id="IPR004358">
    <property type="entry name" value="Sig_transdc_His_kin-like_C"/>
</dbReference>
<gene>
    <name evidence="17" type="ORF">DQG23_23855</name>
</gene>
<evidence type="ECO:0000256" key="14">
    <source>
        <dbReference type="SAM" id="Phobius"/>
    </source>
</evidence>
<dbReference type="RefSeq" id="WP_113033390.1">
    <property type="nucleotide sequence ID" value="NZ_QMFB01000015.1"/>
</dbReference>
<keyword evidence="5" id="KW-0597">Phosphoprotein</keyword>
<dbReference type="InterPro" id="IPR003661">
    <property type="entry name" value="HisK_dim/P_dom"/>
</dbReference>
<dbReference type="GO" id="GO:0005886">
    <property type="term" value="C:plasma membrane"/>
    <property type="evidence" value="ECO:0007669"/>
    <property type="project" value="UniProtKB-SubCell"/>
</dbReference>
<evidence type="ECO:0000256" key="8">
    <source>
        <dbReference type="ARBA" id="ARBA00022741"/>
    </source>
</evidence>
<dbReference type="SUPFAM" id="SSF47384">
    <property type="entry name" value="Homodimeric domain of signal transducing histidine kinase"/>
    <property type="match status" value="1"/>
</dbReference>
<evidence type="ECO:0000256" key="7">
    <source>
        <dbReference type="ARBA" id="ARBA00022692"/>
    </source>
</evidence>
<dbReference type="InterPro" id="IPR003594">
    <property type="entry name" value="HATPase_dom"/>
</dbReference>
<dbReference type="CDD" id="cd00082">
    <property type="entry name" value="HisKA"/>
    <property type="match status" value="1"/>
</dbReference>
<evidence type="ECO:0000256" key="2">
    <source>
        <dbReference type="ARBA" id="ARBA00004651"/>
    </source>
</evidence>
<dbReference type="InterPro" id="IPR036890">
    <property type="entry name" value="HATPase_C_sf"/>
</dbReference>
<dbReference type="InterPro" id="IPR050398">
    <property type="entry name" value="HssS/ArlS-like"/>
</dbReference>
<keyword evidence="10" id="KW-0067">ATP-binding</keyword>